<dbReference type="NCBIfam" id="NF000843">
    <property type="entry name" value="PRK00071.2-2"/>
    <property type="match status" value="1"/>
</dbReference>
<keyword evidence="4 11" id="KW-0662">Pyridine nucleotide biosynthesis</keyword>
<comment type="catalytic activity">
    <reaction evidence="10 11">
        <text>nicotinate beta-D-ribonucleotide + ATP + H(+) = deamido-NAD(+) + diphosphate</text>
        <dbReference type="Rhea" id="RHEA:22860"/>
        <dbReference type="ChEBI" id="CHEBI:15378"/>
        <dbReference type="ChEBI" id="CHEBI:30616"/>
        <dbReference type="ChEBI" id="CHEBI:33019"/>
        <dbReference type="ChEBI" id="CHEBI:57502"/>
        <dbReference type="ChEBI" id="CHEBI:58437"/>
        <dbReference type="EC" id="2.7.7.18"/>
    </reaction>
</comment>
<dbReference type="NCBIfam" id="TIGR00482">
    <property type="entry name" value="nicotinate (nicotinamide) nucleotide adenylyltransferase"/>
    <property type="match status" value="1"/>
</dbReference>
<dbReference type="Proteomes" id="UP000078529">
    <property type="component" value="Unassembled WGS sequence"/>
</dbReference>
<evidence type="ECO:0000256" key="11">
    <source>
        <dbReference type="HAMAP-Rule" id="MF_00244"/>
    </source>
</evidence>
<dbReference type="HAMAP" id="MF_00244">
    <property type="entry name" value="NaMN_adenylyltr"/>
    <property type="match status" value="1"/>
</dbReference>
<dbReference type="UniPathway" id="UPA00253">
    <property type="reaction ID" value="UER00332"/>
</dbReference>
<comment type="caution">
    <text evidence="13">The sequence shown here is derived from an EMBL/GenBank/DDBJ whole genome shotgun (WGS) entry which is preliminary data.</text>
</comment>
<dbReference type="SUPFAM" id="SSF52374">
    <property type="entry name" value="Nucleotidylyl transferase"/>
    <property type="match status" value="1"/>
</dbReference>
<dbReference type="Gene3D" id="3.40.50.620">
    <property type="entry name" value="HUPs"/>
    <property type="match status" value="1"/>
</dbReference>
<dbReference type="PANTHER" id="PTHR39321">
    <property type="entry name" value="NICOTINATE-NUCLEOTIDE ADENYLYLTRANSFERASE-RELATED"/>
    <property type="match status" value="1"/>
</dbReference>
<evidence type="ECO:0000256" key="9">
    <source>
        <dbReference type="ARBA" id="ARBA00023027"/>
    </source>
</evidence>
<keyword evidence="9 11" id="KW-0520">NAD</keyword>
<evidence type="ECO:0000256" key="3">
    <source>
        <dbReference type="ARBA" id="ARBA00009014"/>
    </source>
</evidence>
<dbReference type="PANTHER" id="PTHR39321:SF3">
    <property type="entry name" value="PHOSPHOPANTETHEINE ADENYLYLTRANSFERASE"/>
    <property type="match status" value="1"/>
</dbReference>
<dbReference type="InterPro" id="IPR004821">
    <property type="entry name" value="Cyt_trans-like"/>
</dbReference>
<proteinExistence type="inferred from homology"/>
<name>A0A175RSR1_9HYPH</name>
<keyword evidence="8 11" id="KW-0067">ATP-binding</keyword>
<dbReference type="GO" id="GO:0004515">
    <property type="term" value="F:nicotinate-nucleotide adenylyltransferase activity"/>
    <property type="evidence" value="ECO:0007669"/>
    <property type="project" value="UniProtKB-UniRule"/>
</dbReference>
<evidence type="ECO:0000256" key="8">
    <source>
        <dbReference type="ARBA" id="ARBA00022840"/>
    </source>
</evidence>
<dbReference type="PATRIC" id="fig|401562.4.peg.996"/>
<feature type="domain" description="Cytidyltransferase-like" evidence="12">
    <location>
        <begin position="19"/>
        <end position="198"/>
    </location>
</feature>
<evidence type="ECO:0000256" key="5">
    <source>
        <dbReference type="ARBA" id="ARBA00022679"/>
    </source>
</evidence>
<dbReference type="NCBIfam" id="NF000845">
    <property type="entry name" value="PRK00071.2-4"/>
    <property type="match status" value="1"/>
</dbReference>
<dbReference type="InterPro" id="IPR005248">
    <property type="entry name" value="NadD/NMNAT"/>
</dbReference>
<keyword evidence="7 11" id="KW-0547">Nucleotide-binding</keyword>
<dbReference type="GO" id="GO:0005524">
    <property type="term" value="F:ATP binding"/>
    <property type="evidence" value="ECO:0007669"/>
    <property type="project" value="UniProtKB-KW"/>
</dbReference>
<dbReference type="NCBIfam" id="TIGR00125">
    <property type="entry name" value="cyt_tran_rel"/>
    <property type="match status" value="1"/>
</dbReference>
<organism evidence="13 14">
    <name type="scientific">Aureimonas ureilytica</name>
    <dbReference type="NCBI Taxonomy" id="401562"/>
    <lineage>
        <taxon>Bacteria</taxon>
        <taxon>Pseudomonadati</taxon>
        <taxon>Pseudomonadota</taxon>
        <taxon>Alphaproteobacteria</taxon>
        <taxon>Hyphomicrobiales</taxon>
        <taxon>Aurantimonadaceae</taxon>
        <taxon>Aureimonas</taxon>
    </lineage>
</organism>
<dbReference type="InterPro" id="IPR014729">
    <property type="entry name" value="Rossmann-like_a/b/a_fold"/>
</dbReference>
<reference evidence="13 14" key="1">
    <citation type="journal article" date="2016" name="Front. Microbiol.">
        <title>Genomic Resource of Rice Seed Associated Bacteria.</title>
        <authorList>
            <person name="Midha S."/>
            <person name="Bansal K."/>
            <person name="Sharma S."/>
            <person name="Kumar N."/>
            <person name="Patil P.P."/>
            <person name="Chaudhry V."/>
            <person name="Patil P.B."/>
        </authorList>
    </citation>
    <scope>NUCLEOTIDE SEQUENCE [LARGE SCALE GENOMIC DNA]</scope>
    <source>
        <strain evidence="13 14">NS365</strain>
    </source>
</reference>
<keyword evidence="6 11" id="KW-0548">Nucleotidyltransferase</keyword>
<keyword evidence="14" id="KW-1185">Reference proteome</keyword>
<evidence type="ECO:0000256" key="4">
    <source>
        <dbReference type="ARBA" id="ARBA00022642"/>
    </source>
</evidence>
<evidence type="ECO:0000256" key="7">
    <source>
        <dbReference type="ARBA" id="ARBA00022741"/>
    </source>
</evidence>
<evidence type="ECO:0000256" key="2">
    <source>
        <dbReference type="ARBA" id="ARBA00005019"/>
    </source>
</evidence>
<keyword evidence="5 11" id="KW-0808">Transferase</keyword>
<evidence type="ECO:0000256" key="6">
    <source>
        <dbReference type="ARBA" id="ARBA00022695"/>
    </source>
</evidence>
<protein>
    <recommendedName>
        <fullName evidence="11">Probable nicotinate-nucleotide adenylyltransferase</fullName>
        <ecNumber evidence="11">2.7.7.18</ecNumber>
    </recommendedName>
    <alternativeName>
        <fullName evidence="11">Deamido-NAD(+) diphosphorylase</fullName>
    </alternativeName>
    <alternativeName>
        <fullName evidence="11">Deamido-NAD(+) pyrophosphorylase</fullName>
    </alternativeName>
    <alternativeName>
        <fullName evidence="11">Nicotinate mononucleotide adenylyltransferase</fullName>
        <shortName evidence="11">NaMN adenylyltransferase</shortName>
    </alternativeName>
</protein>
<evidence type="ECO:0000259" key="12">
    <source>
        <dbReference type="Pfam" id="PF01467"/>
    </source>
</evidence>
<sequence>MTKAELSIPPVVPGLRIGLFGGSFNPAHEGHLLVAETALRRLELDRIWWMVSPGNPLKDHRNLRPLLERIEQSRALAEDPRIVVTAFEAAHQIRYSADTVRLVKRRCTGARFVWVMGADSLAGFHRWQDWRAIASAMPIAVVDRPGSTLAPLSSRAGRALARYRLPEGEAQRLAFKPPPAWVFLHGPCSRLSSTLLRASASS</sequence>
<comment type="similarity">
    <text evidence="3 11">Belongs to the NadD family.</text>
</comment>
<dbReference type="CDD" id="cd02165">
    <property type="entry name" value="NMNAT"/>
    <property type="match status" value="1"/>
</dbReference>
<dbReference type="EC" id="2.7.7.18" evidence="11"/>
<evidence type="ECO:0000313" key="14">
    <source>
        <dbReference type="Proteomes" id="UP000078529"/>
    </source>
</evidence>
<accession>A0A175RSR1</accession>
<comment type="pathway">
    <text evidence="2 11">Cofactor biosynthesis; NAD(+) biosynthesis; deamido-NAD(+) from nicotinate D-ribonucleotide: step 1/1.</text>
</comment>
<evidence type="ECO:0000313" key="13">
    <source>
        <dbReference type="EMBL" id="KTR06845.1"/>
    </source>
</evidence>
<dbReference type="GO" id="GO:0009435">
    <property type="term" value="P:NAD+ biosynthetic process"/>
    <property type="evidence" value="ECO:0007669"/>
    <property type="project" value="UniProtKB-UniRule"/>
</dbReference>
<comment type="function">
    <text evidence="1 11">Catalyzes the reversible adenylation of nicotinate mononucleotide (NaMN) to nicotinic acid adenine dinucleotide (NaAD).</text>
</comment>
<evidence type="ECO:0000256" key="10">
    <source>
        <dbReference type="ARBA" id="ARBA00048721"/>
    </source>
</evidence>
<dbReference type="EMBL" id="LDQA01000015">
    <property type="protein sequence ID" value="KTR06845.1"/>
    <property type="molecule type" value="Genomic_DNA"/>
</dbReference>
<evidence type="ECO:0000256" key="1">
    <source>
        <dbReference type="ARBA" id="ARBA00002324"/>
    </source>
</evidence>
<dbReference type="Pfam" id="PF01467">
    <property type="entry name" value="CTP_transf_like"/>
    <property type="match status" value="1"/>
</dbReference>
<dbReference type="AlphaFoldDB" id="A0A175RSR1"/>
<gene>
    <name evidence="11" type="primary">nadD</name>
    <name evidence="13" type="ORF">NS365_06675</name>
</gene>